<dbReference type="Proteomes" id="UP000179052">
    <property type="component" value="Unassembled WGS sequence"/>
</dbReference>
<dbReference type="AlphaFoldDB" id="A0A1G2LFI5"/>
<evidence type="ECO:0000313" key="2">
    <source>
        <dbReference type="Proteomes" id="UP000179052"/>
    </source>
</evidence>
<evidence type="ECO:0000313" key="1">
    <source>
        <dbReference type="EMBL" id="OHA10395.1"/>
    </source>
</evidence>
<name>A0A1G2LFI5_9BACT</name>
<sequence length="214" mass="24043">MGKKGFFHAIGTLGGIMEPGDWMAFVGGISSAFLSHRFFGRKKADVDTAPTAPTTAQDRARVAGEHVGVWARKKFLLDRDDFVAWLKNHPEVGEHILVLLDVMNRGAEVLHINGRDYTEDDVFSVLLGLEPEGVRLTNVIDLNGMLGRSDREAFFARIETLRNDGHWNIMRKFGAKGRRMLRGHSKDILAARKSVRRARAGLLTHNRRSAKEWV</sequence>
<dbReference type="EMBL" id="MHQV01000029">
    <property type="protein sequence ID" value="OHA10395.1"/>
    <property type="molecule type" value="Genomic_DNA"/>
</dbReference>
<comment type="caution">
    <text evidence="1">The sequence shown here is derived from an EMBL/GenBank/DDBJ whole genome shotgun (WGS) entry which is preliminary data.</text>
</comment>
<proteinExistence type="predicted"/>
<protein>
    <submittedName>
        <fullName evidence="1">Uncharacterized protein</fullName>
    </submittedName>
</protein>
<gene>
    <name evidence="1" type="ORF">A3H71_00390</name>
</gene>
<reference evidence="1 2" key="1">
    <citation type="journal article" date="2016" name="Nat. Commun.">
        <title>Thousands of microbial genomes shed light on interconnected biogeochemical processes in an aquifer system.</title>
        <authorList>
            <person name="Anantharaman K."/>
            <person name="Brown C.T."/>
            <person name="Hug L.A."/>
            <person name="Sharon I."/>
            <person name="Castelle C.J."/>
            <person name="Probst A.J."/>
            <person name="Thomas B.C."/>
            <person name="Singh A."/>
            <person name="Wilkins M.J."/>
            <person name="Karaoz U."/>
            <person name="Brodie E.L."/>
            <person name="Williams K.H."/>
            <person name="Hubbard S.S."/>
            <person name="Banfield J.F."/>
        </authorList>
    </citation>
    <scope>NUCLEOTIDE SEQUENCE [LARGE SCALE GENOMIC DNA]</scope>
</reference>
<dbReference type="STRING" id="1802283.A3H71_00390"/>
<organism evidence="1 2">
    <name type="scientific">Candidatus Sungbacteria bacterium RIFCSPLOWO2_02_FULL_48_13b</name>
    <dbReference type="NCBI Taxonomy" id="1802283"/>
    <lineage>
        <taxon>Bacteria</taxon>
        <taxon>Candidatus Sungiibacteriota</taxon>
    </lineage>
</organism>
<accession>A0A1G2LFI5</accession>